<evidence type="ECO:0000259" key="10">
    <source>
        <dbReference type="PROSITE" id="PS50263"/>
    </source>
</evidence>
<keyword evidence="4 8" id="KW-0812">Transmembrane</keyword>
<accession>A0A7I7QWS1</accession>
<dbReference type="PROSITE" id="PS50263">
    <property type="entry name" value="CN_HYDROLASE"/>
    <property type="match status" value="1"/>
</dbReference>
<feature type="transmembrane region" description="Helical" evidence="8">
    <location>
        <begin position="61"/>
        <end position="79"/>
    </location>
</feature>
<evidence type="ECO:0000256" key="1">
    <source>
        <dbReference type="ARBA" id="ARBA00004651"/>
    </source>
</evidence>
<dbReference type="GO" id="GO:0042158">
    <property type="term" value="P:lipoprotein biosynthetic process"/>
    <property type="evidence" value="ECO:0007669"/>
    <property type="project" value="UniProtKB-UniRule"/>
</dbReference>
<dbReference type="AlphaFoldDB" id="A0A7I7QWS1"/>
<feature type="region of interest" description="Disordered" evidence="9">
    <location>
        <begin position="1"/>
        <end position="23"/>
    </location>
</feature>
<evidence type="ECO:0000313" key="12">
    <source>
        <dbReference type="Proteomes" id="UP000467193"/>
    </source>
</evidence>
<feature type="transmembrane region" description="Helical" evidence="8">
    <location>
        <begin position="532"/>
        <end position="553"/>
    </location>
</feature>
<sequence length="574" mass="60907">MAEPSTTSEAADPDAATPTTTSPGFAARAATRARGVLTPRLMRLSASVAGGLALCLAFPPFGWWFLALPAVALLAWVLLEPATSRRGGFGYGFVFGMAFYLPLIPWISGLVGAFPWVMLAALEALFVGVFGLLAVVVRRLPGWPLWFAGVWMLAEWLKSVIPFGGFPWGAVAFSQTDSPLLTVARLGGAPLVSFVTVLAGFCFAALVFEAVRWWRTDHHLARISLPAVVVPGVCLVVILLLIALAGPAVRKAGVGAGDDETVAVAAIQGNVPRLGLDFNAQRRAVLDNHVRETMRLAEDVRAGRAPQPAIVVWPENSSDIDPIANRDAAEQISLAADAIRAPILVGAVVKAPGYTVDAPAAHNTVIVWNDAGREPPGPGERHDKKIVQPFGEYLPWRSFFSLLSSYADRAGYFVPGEGNGVVHAAGIPVGVTTCWEVIFDRAARESVLGGAQLLTVPANNATFDEPMSAQQLAFARLRAVEHDRYVVVAGTTGISAVIAPDGRELASTAFFEPAYLDMQVRLKSDLTPATRWGPIVQGLLVLIGVSSVVAAMLHNGAFVRRRRTAPAPDGEGVA</sequence>
<dbReference type="EMBL" id="AP022588">
    <property type="protein sequence ID" value="BBY30427.1"/>
    <property type="molecule type" value="Genomic_DNA"/>
</dbReference>
<keyword evidence="5 8" id="KW-1133">Transmembrane helix</keyword>
<dbReference type="NCBIfam" id="TIGR00546">
    <property type="entry name" value="lnt"/>
    <property type="match status" value="1"/>
</dbReference>
<keyword evidence="7 8" id="KW-0012">Acyltransferase</keyword>
<feature type="transmembrane region" description="Helical" evidence="8">
    <location>
        <begin position="223"/>
        <end position="245"/>
    </location>
</feature>
<dbReference type="HAMAP" id="MF_01148">
    <property type="entry name" value="Lnt"/>
    <property type="match status" value="1"/>
</dbReference>
<dbReference type="Pfam" id="PF20154">
    <property type="entry name" value="LNT_N"/>
    <property type="match status" value="1"/>
</dbReference>
<evidence type="ECO:0000256" key="5">
    <source>
        <dbReference type="ARBA" id="ARBA00022989"/>
    </source>
</evidence>
<evidence type="ECO:0000256" key="3">
    <source>
        <dbReference type="ARBA" id="ARBA00022679"/>
    </source>
</evidence>
<evidence type="ECO:0000256" key="4">
    <source>
        <dbReference type="ARBA" id="ARBA00022692"/>
    </source>
</evidence>
<dbReference type="GO" id="GO:0016410">
    <property type="term" value="F:N-acyltransferase activity"/>
    <property type="evidence" value="ECO:0007669"/>
    <property type="project" value="UniProtKB-UniRule"/>
</dbReference>
<comment type="function">
    <text evidence="8">Catalyzes the phospholipid dependent N-acylation of the N-terminal cysteine of apolipoprotein, the last step in lipoprotein maturation.</text>
</comment>
<dbReference type="Proteomes" id="UP000467193">
    <property type="component" value="Chromosome"/>
</dbReference>
<evidence type="ECO:0000256" key="8">
    <source>
        <dbReference type="HAMAP-Rule" id="MF_01148"/>
    </source>
</evidence>
<dbReference type="InterPro" id="IPR004563">
    <property type="entry name" value="Apolipo_AcylTrfase"/>
</dbReference>
<dbReference type="PANTHER" id="PTHR38686">
    <property type="entry name" value="APOLIPOPROTEIN N-ACYLTRANSFERASE"/>
    <property type="match status" value="1"/>
</dbReference>
<name>A0A7I7QWS1_9MYCO</name>
<evidence type="ECO:0000256" key="6">
    <source>
        <dbReference type="ARBA" id="ARBA00023136"/>
    </source>
</evidence>
<dbReference type="InterPro" id="IPR003010">
    <property type="entry name" value="C-N_Hydrolase"/>
</dbReference>
<organism evidence="11 12">
    <name type="scientific">Mycolicibacterium sediminis</name>
    <dbReference type="NCBI Taxonomy" id="1286180"/>
    <lineage>
        <taxon>Bacteria</taxon>
        <taxon>Bacillati</taxon>
        <taxon>Actinomycetota</taxon>
        <taxon>Actinomycetes</taxon>
        <taxon>Mycobacteriales</taxon>
        <taxon>Mycobacteriaceae</taxon>
        <taxon>Mycolicibacterium</taxon>
    </lineage>
</organism>
<comment type="similarity">
    <text evidence="8">Belongs to the CN hydrolase family. Apolipoprotein N-acyltransferase subfamily.</text>
</comment>
<feature type="transmembrane region" description="Helical" evidence="8">
    <location>
        <begin position="149"/>
        <end position="171"/>
    </location>
</feature>
<reference evidence="11 12" key="1">
    <citation type="journal article" date="2019" name="Emerg. Microbes Infect.">
        <title>Comprehensive subspecies identification of 175 nontuberculous mycobacteria species based on 7547 genomic profiles.</title>
        <authorList>
            <person name="Matsumoto Y."/>
            <person name="Kinjo T."/>
            <person name="Motooka D."/>
            <person name="Nabeya D."/>
            <person name="Jung N."/>
            <person name="Uechi K."/>
            <person name="Horii T."/>
            <person name="Iida T."/>
            <person name="Fujita J."/>
            <person name="Nakamura S."/>
        </authorList>
    </citation>
    <scope>NUCLEOTIDE SEQUENCE [LARGE SCALE GENOMIC DNA]</scope>
    <source>
        <strain evidence="11 12">JCM 17899</strain>
    </source>
</reference>
<keyword evidence="2 8" id="KW-1003">Cell membrane</keyword>
<gene>
    <name evidence="8 11" type="primary">lnt</name>
    <name evidence="11" type="ORF">MSEDJ_45230</name>
</gene>
<evidence type="ECO:0000256" key="7">
    <source>
        <dbReference type="ARBA" id="ARBA00023315"/>
    </source>
</evidence>
<comment type="catalytic activity">
    <reaction evidence="8">
        <text>N-terminal S-1,2-diacyl-sn-glyceryl-L-cysteinyl-[lipoprotein] + a glycerophospholipid = N-acyl-S-1,2-diacyl-sn-glyceryl-L-cysteinyl-[lipoprotein] + a 2-acyl-sn-glycero-3-phospholipid + H(+)</text>
        <dbReference type="Rhea" id="RHEA:48228"/>
        <dbReference type="Rhea" id="RHEA-COMP:14681"/>
        <dbReference type="Rhea" id="RHEA-COMP:14684"/>
        <dbReference type="ChEBI" id="CHEBI:15378"/>
        <dbReference type="ChEBI" id="CHEBI:136912"/>
        <dbReference type="ChEBI" id="CHEBI:140656"/>
        <dbReference type="ChEBI" id="CHEBI:140657"/>
        <dbReference type="ChEBI" id="CHEBI:140660"/>
        <dbReference type="EC" id="2.3.1.269"/>
    </reaction>
</comment>
<protein>
    <recommendedName>
        <fullName evidence="8">Apolipoprotein N-acyltransferase</fullName>
        <shortName evidence="8">ALP N-acyltransferase</shortName>
        <ecNumber evidence="8">2.3.1.269</ecNumber>
    </recommendedName>
</protein>
<dbReference type="RefSeq" id="WP_163799868.1">
    <property type="nucleotide sequence ID" value="NZ_AP022588.1"/>
</dbReference>
<dbReference type="InterPro" id="IPR036526">
    <property type="entry name" value="C-N_Hydrolase_sf"/>
</dbReference>
<feature type="transmembrane region" description="Helical" evidence="8">
    <location>
        <begin position="113"/>
        <end position="137"/>
    </location>
</feature>
<dbReference type="GO" id="GO:0005886">
    <property type="term" value="C:plasma membrane"/>
    <property type="evidence" value="ECO:0007669"/>
    <property type="project" value="UniProtKB-SubCell"/>
</dbReference>
<dbReference type="SUPFAM" id="SSF56317">
    <property type="entry name" value="Carbon-nitrogen hydrolase"/>
    <property type="match status" value="1"/>
</dbReference>
<keyword evidence="11" id="KW-0449">Lipoprotein</keyword>
<dbReference type="PANTHER" id="PTHR38686:SF1">
    <property type="entry name" value="APOLIPOPROTEIN N-ACYLTRANSFERASE"/>
    <property type="match status" value="1"/>
</dbReference>
<comment type="subcellular location">
    <subcellularLocation>
        <location evidence="1 8">Cell membrane</location>
        <topology evidence="1 8">Multi-pass membrane protein</topology>
    </subcellularLocation>
</comment>
<proteinExistence type="inferred from homology"/>
<keyword evidence="3 8" id="KW-0808">Transferase</keyword>
<feature type="transmembrane region" description="Helical" evidence="8">
    <location>
        <begin position="191"/>
        <end position="211"/>
    </location>
</feature>
<dbReference type="KEGG" id="msei:MSEDJ_45230"/>
<dbReference type="EC" id="2.3.1.269" evidence="8"/>
<feature type="domain" description="CN hydrolase" evidence="10">
    <location>
        <begin position="262"/>
        <end position="522"/>
    </location>
</feature>
<dbReference type="InterPro" id="IPR045378">
    <property type="entry name" value="LNT_N"/>
</dbReference>
<comment type="pathway">
    <text evidence="8">Protein modification; lipoprotein biosynthesis (N-acyl transfer).</text>
</comment>
<keyword evidence="12" id="KW-1185">Reference proteome</keyword>
<dbReference type="CDD" id="cd07571">
    <property type="entry name" value="ALP_N-acyl_transferase"/>
    <property type="match status" value="1"/>
</dbReference>
<evidence type="ECO:0000256" key="2">
    <source>
        <dbReference type="ARBA" id="ARBA00022475"/>
    </source>
</evidence>
<feature type="transmembrane region" description="Helical" evidence="8">
    <location>
        <begin position="88"/>
        <end position="107"/>
    </location>
</feature>
<dbReference type="UniPathway" id="UPA00666"/>
<dbReference type="Gene3D" id="3.60.110.10">
    <property type="entry name" value="Carbon-nitrogen hydrolase"/>
    <property type="match status" value="1"/>
</dbReference>
<keyword evidence="6 8" id="KW-0472">Membrane</keyword>
<evidence type="ECO:0000256" key="9">
    <source>
        <dbReference type="SAM" id="MobiDB-lite"/>
    </source>
</evidence>
<dbReference type="Pfam" id="PF00795">
    <property type="entry name" value="CN_hydrolase"/>
    <property type="match status" value="1"/>
</dbReference>
<evidence type="ECO:0000313" key="11">
    <source>
        <dbReference type="EMBL" id="BBY30427.1"/>
    </source>
</evidence>